<sequence length="185" mass="21488">MNNQLKYLSFIIFFGLISCNKKNYKTIQFRSFSMEIPKDWKKVKLGGIDTEVGRIITPNNDTLDYDYGRLAGGDFDINAKIADSIFTIILNNNPDLELEKISELYINKLHKTNIDSIVQSEYQISYIVIDHQKAKLIQSNHHKLIAVYMDTIKNSTSKFNFIGYNLDEKSQEEFINSIKTIKFKK</sequence>
<dbReference type="Proteomes" id="UP000254737">
    <property type="component" value="Unassembled WGS sequence"/>
</dbReference>
<proteinExistence type="predicted"/>
<name>A0A376G5L9_9FLAO</name>
<protein>
    <submittedName>
        <fullName evidence="1">Uncharacterized protein</fullName>
    </submittedName>
</protein>
<gene>
    <name evidence="1" type="ORF">NCTC13456_01949</name>
</gene>
<dbReference type="AlphaFoldDB" id="A0A376G5L9"/>
<accession>A0A376G5L9</accession>
<evidence type="ECO:0000313" key="2">
    <source>
        <dbReference type="Proteomes" id="UP000254737"/>
    </source>
</evidence>
<dbReference type="PROSITE" id="PS51257">
    <property type="entry name" value="PROKAR_LIPOPROTEIN"/>
    <property type="match status" value="1"/>
</dbReference>
<dbReference type="EMBL" id="UFXS01000001">
    <property type="protein sequence ID" value="STD55969.1"/>
    <property type="molecule type" value="Genomic_DNA"/>
</dbReference>
<evidence type="ECO:0000313" key="1">
    <source>
        <dbReference type="EMBL" id="STD55969.1"/>
    </source>
</evidence>
<reference evidence="1 2" key="1">
    <citation type="submission" date="2018-06" db="EMBL/GenBank/DDBJ databases">
        <authorList>
            <consortium name="Pathogen Informatics"/>
            <person name="Doyle S."/>
        </authorList>
    </citation>
    <scope>NUCLEOTIDE SEQUENCE [LARGE SCALE GENOMIC DNA]</scope>
    <source>
        <strain evidence="1 2">NCTC13456</strain>
    </source>
</reference>
<organism evidence="1 2">
    <name type="scientific">Empedobacter falsenii</name>
    <dbReference type="NCBI Taxonomy" id="343874"/>
    <lineage>
        <taxon>Bacteria</taxon>
        <taxon>Pseudomonadati</taxon>
        <taxon>Bacteroidota</taxon>
        <taxon>Flavobacteriia</taxon>
        <taxon>Flavobacteriales</taxon>
        <taxon>Weeksellaceae</taxon>
        <taxon>Empedobacter</taxon>
    </lineage>
</organism>
<dbReference type="RefSeq" id="WP_147279981.1">
    <property type="nucleotide sequence ID" value="NZ_UFXS01000001.1"/>
</dbReference>